<evidence type="ECO:0000259" key="2">
    <source>
        <dbReference type="Pfam" id="PF07584"/>
    </source>
</evidence>
<feature type="domain" description="DUF4159" evidence="3">
    <location>
        <begin position="690"/>
        <end position="907"/>
    </location>
</feature>
<dbReference type="InterPro" id="IPR011933">
    <property type="entry name" value="Double_TM_dom"/>
</dbReference>
<evidence type="ECO:0000313" key="5">
    <source>
        <dbReference type="Proteomes" id="UP001242480"/>
    </source>
</evidence>
<feature type="transmembrane region" description="Helical" evidence="1">
    <location>
        <begin position="651"/>
        <end position="668"/>
    </location>
</feature>
<dbReference type="Pfam" id="PF13709">
    <property type="entry name" value="DUF4159"/>
    <property type="match status" value="1"/>
</dbReference>
<sequence>MIPLAFTAPMMLLALAALPALWVLLRLVPPRPRRIDFPPLKLLLGLTPTEETPARTPWWLTALRLGLAALIILMLAGPVWNPRAGPAAGSGPLLLLVDNGWASARDWELRTRVVEDRIAAAEAAGRSVALLATAEPAADLSLAAAPDVRAHLRALRPEPWTPDRAAHLKSLSDFLTREPAAEIVWFADGLAARPDAFVDGLKTLLAGRPVEVVQDTSRGALALAGADNAPGALTVRVLRALDGAPPAGVVRARDVKGLPVGEARYAFAAGERETAARFDVPVDLRNDVARIEIAGEHSAGAVQLLDDRWRRRTVGIASGQTADTAQPLLSGTYYLTQALQPFADVRPAEGTSPGESILRFIDDKLPVIMLADVGKLGEAEGRLGDWVDGGGVLVRFAGSRLTAASDTLVPVTLRRGGRTLGGALSWERPQALGTFPQNGPFAGMAVPGDVTVTRQVLAEPDGDLPARTWAVLADGTPLVTAARHGKGLVVLFHVTADTTWSNLPLSGSFVEMLRRLVALAGTTVKVGDESRRAAEPTMLAPARTLDGTGSFEAPPATARPVRADAPGIGGNEHPPGFYGPPEGLVAVNTLAKDATLTPLVPDWPGARLSSYAVAAPRDLAPALLLAALALLMADSLLVFALAGGAARLRRLTGAAGGAALLALALVLPHPGGARAQDKPAVDFEAALKTHLAYVVTGDKDTDDTSLAGLRGLTAFITDRTALEPGPPMGIDLARDELAFHALIYWPIVPGAPPPPPAVMAKVDAFMKSGGTMLFDTRDALEQSAGLGSTPAGATLQKLLSSLDIPELEPVPRNHVLTKTFYLMEKFPGRYDSGDTWVEAMPAESADESDRPARAGDGVSPIIITSNDLAGAWAVGPDLSPLFPLTPGGPRQREMAYRGGVNLVMYALTGNYKADQVHVPALLERLGQ</sequence>
<dbReference type="Pfam" id="PF07584">
    <property type="entry name" value="BatA"/>
    <property type="match status" value="1"/>
</dbReference>
<evidence type="ECO:0008006" key="6">
    <source>
        <dbReference type="Google" id="ProtNLM"/>
    </source>
</evidence>
<dbReference type="PANTHER" id="PTHR37464">
    <property type="entry name" value="BLL2463 PROTEIN"/>
    <property type="match status" value="1"/>
</dbReference>
<dbReference type="InterPro" id="IPR029062">
    <property type="entry name" value="Class_I_gatase-like"/>
</dbReference>
<dbReference type="Proteomes" id="UP001242480">
    <property type="component" value="Unassembled WGS sequence"/>
</dbReference>
<feature type="transmembrane region" description="Helical" evidence="1">
    <location>
        <begin position="58"/>
        <end position="80"/>
    </location>
</feature>
<dbReference type="NCBIfam" id="TIGR02226">
    <property type="entry name" value="two_anch"/>
    <property type="match status" value="1"/>
</dbReference>
<dbReference type="InterPro" id="IPR024163">
    <property type="entry name" value="Aerotolerance_reg_N"/>
</dbReference>
<dbReference type="RefSeq" id="WP_307282184.1">
    <property type="nucleotide sequence ID" value="NZ_JAUSVX010000017.1"/>
</dbReference>
<keyword evidence="1" id="KW-0472">Membrane</keyword>
<keyword evidence="1" id="KW-0812">Transmembrane</keyword>
<name>A0ABU0JH70_9HYPH</name>
<keyword evidence="5" id="KW-1185">Reference proteome</keyword>
<dbReference type="Gene3D" id="3.40.50.12140">
    <property type="entry name" value="Domain of unknown function DUF4159"/>
    <property type="match status" value="1"/>
</dbReference>
<dbReference type="InterPro" id="IPR025297">
    <property type="entry name" value="DUF4159"/>
</dbReference>
<evidence type="ECO:0000256" key="1">
    <source>
        <dbReference type="SAM" id="Phobius"/>
    </source>
</evidence>
<evidence type="ECO:0000259" key="3">
    <source>
        <dbReference type="Pfam" id="PF13709"/>
    </source>
</evidence>
<dbReference type="EMBL" id="JAUSVX010000017">
    <property type="protein sequence ID" value="MDQ0473632.1"/>
    <property type="molecule type" value="Genomic_DNA"/>
</dbReference>
<accession>A0ABU0JH70</accession>
<feature type="domain" description="Aerotolerance regulator N-terminal" evidence="2">
    <location>
        <begin position="4"/>
        <end position="78"/>
    </location>
</feature>
<gene>
    <name evidence="4" type="ORF">QO011_006668</name>
</gene>
<comment type="caution">
    <text evidence="4">The sequence shown here is derived from an EMBL/GenBank/DDBJ whole genome shotgun (WGS) entry which is preliminary data.</text>
</comment>
<proteinExistence type="predicted"/>
<reference evidence="4 5" key="1">
    <citation type="submission" date="2023-07" db="EMBL/GenBank/DDBJ databases">
        <title>Genomic Encyclopedia of Type Strains, Phase IV (KMG-IV): sequencing the most valuable type-strain genomes for metagenomic binning, comparative biology and taxonomic classification.</title>
        <authorList>
            <person name="Goeker M."/>
        </authorList>
    </citation>
    <scope>NUCLEOTIDE SEQUENCE [LARGE SCALE GENOMIC DNA]</scope>
    <source>
        <strain evidence="4 5">DSM 19619</strain>
    </source>
</reference>
<evidence type="ECO:0000313" key="4">
    <source>
        <dbReference type="EMBL" id="MDQ0473632.1"/>
    </source>
</evidence>
<dbReference type="SUPFAM" id="SSF52317">
    <property type="entry name" value="Class I glutamine amidotransferase-like"/>
    <property type="match status" value="1"/>
</dbReference>
<organism evidence="4 5">
    <name type="scientific">Labrys wisconsinensis</name>
    <dbReference type="NCBI Taxonomy" id="425677"/>
    <lineage>
        <taxon>Bacteria</taxon>
        <taxon>Pseudomonadati</taxon>
        <taxon>Pseudomonadota</taxon>
        <taxon>Alphaproteobacteria</taxon>
        <taxon>Hyphomicrobiales</taxon>
        <taxon>Xanthobacteraceae</taxon>
        <taxon>Labrys</taxon>
    </lineage>
</organism>
<feature type="transmembrane region" description="Helical" evidence="1">
    <location>
        <begin position="622"/>
        <end position="645"/>
    </location>
</feature>
<keyword evidence="1" id="KW-1133">Transmembrane helix</keyword>
<dbReference type="PANTHER" id="PTHR37464:SF1">
    <property type="entry name" value="BLL2463 PROTEIN"/>
    <property type="match status" value="1"/>
</dbReference>
<protein>
    <recommendedName>
        <fullName evidence="6">DUF4159 domain-containing protein</fullName>
    </recommendedName>
</protein>
<dbReference type="CDD" id="cd03143">
    <property type="entry name" value="A4_beta-galactosidase_middle_domain"/>
    <property type="match status" value="1"/>
</dbReference>